<evidence type="ECO:0008006" key="3">
    <source>
        <dbReference type="Google" id="ProtNLM"/>
    </source>
</evidence>
<gene>
    <name evidence="1" type="ORF">CWI78_08030</name>
</gene>
<dbReference type="Gene3D" id="2.60.120.1140">
    <property type="entry name" value="Protein of unknown function DUF192"/>
    <property type="match status" value="1"/>
</dbReference>
<name>A0A432YZ15_9GAMM</name>
<dbReference type="InterPro" id="IPR003795">
    <property type="entry name" value="DUF192"/>
</dbReference>
<keyword evidence="2" id="KW-1185">Reference proteome</keyword>
<evidence type="ECO:0000313" key="2">
    <source>
        <dbReference type="Proteomes" id="UP000288058"/>
    </source>
</evidence>
<organism evidence="1 2">
    <name type="scientific">Idiomarina ramblicola</name>
    <dbReference type="NCBI Taxonomy" id="263724"/>
    <lineage>
        <taxon>Bacteria</taxon>
        <taxon>Pseudomonadati</taxon>
        <taxon>Pseudomonadota</taxon>
        <taxon>Gammaproteobacteria</taxon>
        <taxon>Alteromonadales</taxon>
        <taxon>Idiomarinaceae</taxon>
        <taxon>Idiomarina</taxon>
    </lineage>
</organism>
<dbReference type="OrthoDB" id="9813379at2"/>
<comment type="caution">
    <text evidence="1">The sequence shown here is derived from an EMBL/GenBank/DDBJ whole genome shotgun (WGS) entry which is preliminary data.</text>
</comment>
<dbReference type="InterPro" id="IPR038695">
    <property type="entry name" value="Saro_0823-like_sf"/>
</dbReference>
<accession>A0A432YZ15</accession>
<protein>
    <recommendedName>
        <fullName evidence="3">DUF192 domain-containing protein</fullName>
    </recommendedName>
</protein>
<sequence>MRSEKDIVLWPKVKAMKKFHQRLIGMLGEQQPTTEMAFWFPFCKSIHTWGMKEPIDVVAFDKESRIIEVRRFICPNEIARFKGAHGLVEMAAGNFWPLEKWIGKKLKFINRHGELNENKYFDCCIAIELN</sequence>
<dbReference type="Pfam" id="PF02643">
    <property type="entry name" value="DUF192"/>
    <property type="match status" value="1"/>
</dbReference>
<reference evidence="2" key="1">
    <citation type="journal article" date="2018" name="Front. Microbiol.">
        <title>Genome-Based Analysis Reveals the Taxonomy and Diversity of the Family Idiomarinaceae.</title>
        <authorList>
            <person name="Liu Y."/>
            <person name="Lai Q."/>
            <person name="Shao Z."/>
        </authorList>
    </citation>
    <scope>NUCLEOTIDE SEQUENCE [LARGE SCALE GENOMIC DNA]</scope>
    <source>
        <strain evidence="2">R22</strain>
    </source>
</reference>
<dbReference type="RefSeq" id="WP_126781980.1">
    <property type="nucleotide sequence ID" value="NZ_PIQC01000005.1"/>
</dbReference>
<dbReference type="AlphaFoldDB" id="A0A432YZ15"/>
<proteinExistence type="predicted"/>
<evidence type="ECO:0000313" key="1">
    <source>
        <dbReference type="EMBL" id="RUO68854.1"/>
    </source>
</evidence>
<dbReference type="EMBL" id="PIQC01000005">
    <property type="protein sequence ID" value="RUO68854.1"/>
    <property type="molecule type" value="Genomic_DNA"/>
</dbReference>
<dbReference type="Proteomes" id="UP000288058">
    <property type="component" value="Unassembled WGS sequence"/>
</dbReference>